<name>A0A0G0U3J4_9BACT</name>
<evidence type="ECO:0000313" key="5">
    <source>
        <dbReference type="Proteomes" id="UP000034601"/>
    </source>
</evidence>
<dbReference type="GO" id="GO:0000272">
    <property type="term" value="P:polysaccharide catabolic process"/>
    <property type="evidence" value="ECO:0007669"/>
    <property type="project" value="InterPro"/>
</dbReference>
<dbReference type="AlphaFoldDB" id="A0A0G0U3J4"/>
<evidence type="ECO:0000313" key="4">
    <source>
        <dbReference type="EMBL" id="KKR83624.1"/>
    </source>
</evidence>
<dbReference type="PATRIC" id="fig|1618424.3.peg.174"/>
<dbReference type="PROSITE" id="PS51766">
    <property type="entry name" value="DOCKERIN"/>
    <property type="match status" value="1"/>
</dbReference>
<dbReference type="EMBL" id="LCAB01000003">
    <property type="protein sequence ID" value="KKR83624.1"/>
    <property type="molecule type" value="Genomic_DNA"/>
</dbReference>
<sequence>MEYLAQKLNLTKQQLITFSLFALLIISLPVTLYLTRLFFKAPLPQSQISRKVPVNPPSESFAQGPESSLEKQIKQSLSPTPTEEPTPDETANASVSFGPTLNFKVTIEGRRKGSFATQAFVGIASGSVNKRPKYLLSFTINIPKSGVFNGLSLAGLETGSTYTAYIKGSAQIDSAATLTLSPTTNRLNGGTPLNLISGDLNEDNIIDNTDYNLAKSLYGTTSSSSGWNERADFNLDGTINNFDLSIISKNLGKIGASGIWYSKASGSPGLLGIEASQTASSSGGYWIWIPPTD</sequence>
<proteinExistence type="predicted"/>
<keyword evidence="2" id="KW-1133">Transmembrane helix</keyword>
<dbReference type="InterPro" id="IPR036439">
    <property type="entry name" value="Dockerin_dom_sf"/>
</dbReference>
<feature type="region of interest" description="Disordered" evidence="1">
    <location>
        <begin position="49"/>
        <end position="95"/>
    </location>
</feature>
<evidence type="ECO:0000256" key="2">
    <source>
        <dbReference type="SAM" id="Phobius"/>
    </source>
</evidence>
<feature type="domain" description="Dockerin" evidence="3">
    <location>
        <begin position="193"/>
        <end position="259"/>
    </location>
</feature>
<dbReference type="Pfam" id="PF00404">
    <property type="entry name" value="Dockerin_1"/>
    <property type="match status" value="1"/>
</dbReference>
<gene>
    <name evidence="4" type="ORF">UU29_C0003G0026</name>
</gene>
<evidence type="ECO:0000259" key="3">
    <source>
        <dbReference type="PROSITE" id="PS51766"/>
    </source>
</evidence>
<dbReference type="Proteomes" id="UP000034601">
    <property type="component" value="Unassembled WGS sequence"/>
</dbReference>
<keyword evidence="2" id="KW-0812">Transmembrane</keyword>
<dbReference type="CDD" id="cd14254">
    <property type="entry name" value="Dockerin_II"/>
    <property type="match status" value="1"/>
</dbReference>
<dbReference type="Gene3D" id="1.10.1330.10">
    <property type="entry name" value="Dockerin domain"/>
    <property type="match status" value="1"/>
</dbReference>
<protein>
    <recommendedName>
        <fullName evidence="3">Dockerin domain-containing protein</fullName>
    </recommendedName>
</protein>
<feature type="transmembrane region" description="Helical" evidence="2">
    <location>
        <begin position="15"/>
        <end position="39"/>
    </location>
</feature>
<dbReference type="InterPro" id="IPR016134">
    <property type="entry name" value="Dockerin_dom"/>
</dbReference>
<comment type="caution">
    <text evidence="4">The sequence shown here is derived from an EMBL/GenBank/DDBJ whole genome shotgun (WGS) entry which is preliminary data.</text>
</comment>
<dbReference type="InterPro" id="IPR002105">
    <property type="entry name" value="Dockerin_1_rpt"/>
</dbReference>
<evidence type="ECO:0000256" key="1">
    <source>
        <dbReference type="SAM" id="MobiDB-lite"/>
    </source>
</evidence>
<reference evidence="4 5" key="1">
    <citation type="journal article" date="2015" name="Nature">
        <title>rRNA introns, odd ribosomes, and small enigmatic genomes across a large radiation of phyla.</title>
        <authorList>
            <person name="Brown C.T."/>
            <person name="Hug L.A."/>
            <person name="Thomas B.C."/>
            <person name="Sharon I."/>
            <person name="Castelle C.J."/>
            <person name="Singh A."/>
            <person name="Wilkins M.J."/>
            <person name="Williams K.H."/>
            <person name="Banfield J.F."/>
        </authorList>
    </citation>
    <scope>NUCLEOTIDE SEQUENCE [LARGE SCALE GENOMIC DNA]</scope>
</reference>
<dbReference type="GO" id="GO:0004553">
    <property type="term" value="F:hydrolase activity, hydrolyzing O-glycosyl compounds"/>
    <property type="evidence" value="ECO:0007669"/>
    <property type="project" value="InterPro"/>
</dbReference>
<dbReference type="SUPFAM" id="SSF63446">
    <property type="entry name" value="Type I dockerin domain"/>
    <property type="match status" value="1"/>
</dbReference>
<accession>A0A0G0U3J4</accession>
<organism evidence="4 5">
    <name type="scientific">Candidatus Daviesbacteria bacterium GW2011_GWA2_40_9</name>
    <dbReference type="NCBI Taxonomy" id="1618424"/>
    <lineage>
        <taxon>Bacteria</taxon>
        <taxon>Candidatus Daviesiibacteriota</taxon>
    </lineage>
</organism>
<keyword evidence="2" id="KW-0472">Membrane</keyword>